<name>A0A833VXU4_9HYME</name>
<dbReference type="Pfam" id="PF00459">
    <property type="entry name" value="Inositol_P"/>
    <property type="match status" value="1"/>
</dbReference>
<accession>A0A833VXU4</accession>
<dbReference type="AlphaFoldDB" id="A0A833VXU4"/>
<dbReference type="InterPro" id="IPR000760">
    <property type="entry name" value="Inositol_monophosphatase-like"/>
</dbReference>
<proteinExistence type="inferred from homology"/>
<comment type="similarity">
    <text evidence="1">Belongs to the inositol monophosphatase superfamily.</text>
</comment>
<keyword evidence="3" id="KW-1185">Reference proteome</keyword>
<dbReference type="EMBL" id="WNWW01000480">
    <property type="protein sequence ID" value="KAF3424289.1"/>
    <property type="molecule type" value="Genomic_DNA"/>
</dbReference>
<comment type="caution">
    <text evidence="2">The sequence shown here is derived from an EMBL/GenBank/DDBJ whole genome shotgun (WGS) entry which is preliminary data.</text>
</comment>
<organism evidence="2 3">
    <name type="scientific">Frieseomelitta varia</name>
    <dbReference type="NCBI Taxonomy" id="561572"/>
    <lineage>
        <taxon>Eukaryota</taxon>
        <taxon>Metazoa</taxon>
        <taxon>Ecdysozoa</taxon>
        <taxon>Arthropoda</taxon>
        <taxon>Hexapoda</taxon>
        <taxon>Insecta</taxon>
        <taxon>Pterygota</taxon>
        <taxon>Neoptera</taxon>
        <taxon>Endopterygota</taxon>
        <taxon>Hymenoptera</taxon>
        <taxon>Apocrita</taxon>
        <taxon>Aculeata</taxon>
        <taxon>Apoidea</taxon>
        <taxon>Anthophila</taxon>
        <taxon>Apidae</taxon>
        <taxon>Frieseomelitta</taxon>
    </lineage>
</organism>
<evidence type="ECO:0000313" key="2">
    <source>
        <dbReference type="EMBL" id="KAF3424289.1"/>
    </source>
</evidence>
<gene>
    <name evidence="2" type="ORF">E2986_10893</name>
</gene>
<evidence type="ECO:0000313" key="3">
    <source>
        <dbReference type="Proteomes" id="UP000655588"/>
    </source>
</evidence>
<evidence type="ECO:0000256" key="1">
    <source>
        <dbReference type="ARBA" id="ARBA00009759"/>
    </source>
</evidence>
<sequence length="60" mass="7124">MRIRAKYQYIVREKINQPKDAMTKSCEVDLVTEWDQKVEKLLIDGISSKFPDHKRIENTS</sequence>
<protein>
    <submittedName>
        <fullName evidence="2">Uncharacterized protein</fullName>
    </submittedName>
</protein>
<dbReference type="SUPFAM" id="SSF56655">
    <property type="entry name" value="Carbohydrate phosphatase"/>
    <property type="match status" value="1"/>
</dbReference>
<reference evidence="2" key="1">
    <citation type="submission" date="2019-11" db="EMBL/GenBank/DDBJ databases">
        <title>The nuclear and mitochondrial genomes of Frieseomelitta varia - a highly eusocial stingless bee (Meliponini) with a permanently sterile worker caste.</title>
        <authorList>
            <person name="Freitas F.C.P."/>
            <person name="Lourenco A.P."/>
            <person name="Nunes F.M.F."/>
            <person name="Paschoal A.R."/>
            <person name="Abreu F.C.P."/>
            <person name="Barbin F.O."/>
            <person name="Bataglia L."/>
            <person name="Cardoso-Junior C.A.M."/>
            <person name="Cervoni M.S."/>
            <person name="Silva S.R."/>
            <person name="Dalarmi F."/>
            <person name="Del Lama M.A."/>
            <person name="Depintor T.S."/>
            <person name="Ferreira K.M."/>
            <person name="Goria P.S."/>
            <person name="Jaskot M.C."/>
            <person name="Lago D.C."/>
            <person name="Luna-Lucena D."/>
            <person name="Moda L.M."/>
            <person name="Nascimento L."/>
            <person name="Pedrino M."/>
            <person name="Rabico F.O."/>
            <person name="Sanches F.C."/>
            <person name="Santos D.E."/>
            <person name="Santos C.G."/>
            <person name="Vieira J."/>
            <person name="Lopes T.F."/>
            <person name="Barchuk A.R."/>
            <person name="Hartfelder K."/>
            <person name="Simoes Z.L.P."/>
            <person name="Bitondi M.M.G."/>
            <person name="Pinheiro D.G."/>
        </authorList>
    </citation>
    <scope>NUCLEOTIDE SEQUENCE</scope>
    <source>
        <strain evidence="2">USP_RPSP 00005682</strain>
        <tissue evidence="2">Whole individual</tissue>
    </source>
</reference>
<dbReference type="Proteomes" id="UP000655588">
    <property type="component" value="Unassembled WGS sequence"/>
</dbReference>
<dbReference type="Gene3D" id="3.30.540.10">
    <property type="entry name" value="Fructose-1,6-Bisphosphatase, subunit A, domain 1"/>
    <property type="match status" value="1"/>
</dbReference>